<evidence type="ECO:0000256" key="1">
    <source>
        <dbReference type="ARBA" id="ARBA00008056"/>
    </source>
</evidence>
<dbReference type="InterPro" id="IPR050231">
    <property type="entry name" value="Iron_ascorbate_oxido_reductase"/>
</dbReference>
<feature type="domain" description="Non-haem dioxygenase N-terminal" evidence="2">
    <location>
        <begin position="28"/>
        <end position="96"/>
    </location>
</feature>
<dbReference type="Proteomes" id="UP000053342">
    <property type="component" value="Unassembled WGS sequence"/>
</dbReference>
<dbReference type="Gene3D" id="2.60.120.330">
    <property type="entry name" value="B-lactam Antibiotic, Isopenicillin N Synthase, Chain"/>
    <property type="match status" value="1"/>
</dbReference>
<dbReference type="Pfam" id="PF14226">
    <property type="entry name" value="DIOX_N"/>
    <property type="match status" value="1"/>
</dbReference>
<dbReference type="EMBL" id="KN847349">
    <property type="protein sequence ID" value="KIW36778.1"/>
    <property type="molecule type" value="Genomic_DNA"/>
</dbReference>
<keyword evidence="4" id="KW-1185">Reference proteome</keyword>
<sequence>MVQTLAQTVEERYRIGSVKLQTTPRPPPVIDFSSFYGDDDHIKANLVEQVKAACLEKGFFQITGHGISEDLQQAMMEQSKDFFALPLGQKERYDQGQFSNTPCKVQCKG</sequence>
<dbReference type="SUPFAM" id="SSF51197">
    <property type="entry name" value="Clavaminate synthase-like"/>
    <property type="match status" value="1"/>
</dbReference>
<dbReference type="InterPro" id="IPR026992">
    <property type="entry name" value="DIOX_N"/>
</dbReference>
<dbReference type="AlphaFoldDB" id="A0A0D2D0G2"/>
<dbReference type="PANTHER" id="PTHR47990">
    <property type="entry name" value="2-OXOGLUTARATE (2OG) AND FE(II)-DEPENDENT OXYGENASE SUPERFAMILY PROTEIN-RELATED"/>
    <property type="match status" value="1"/>
</dbReference>
<reference evidence="3 4" key="1">
    <citation type="submission" date="2015-01" db="EMBL/GenBank/DDBJ databases">
        <title>The Genome Sequence of Exophiala oligosperma CBS72588.</title>
        <authorList>
            <consortium name="The Broad Institute Genomics Platform"/>
            <person name="Cuomo C."/>
            <person name="de Hoog S."/>
            <person name="Gorbushina A."/>
            <person name="Stielow B."/>
            <person name="Teixiera M."/>
            <person name="Abouelleil A."/>
            <person name="Chapman S.B."/>
            <person name="Priest M."/>
            <person name="Young S.K."/>
            <person name="Wortman J."/>
            <person name="Nusbaum C."/>
            <person name="Birren B."/>
        </authorList>
    </citation>
    <scope>NUCLEOTIDE SEQUENCE [LARGE SCALE GENOMIC DNA]</scope>
    <source>
        <strain evidence="3 4">CBS 72588</strain>
    </source>
</reference>
<dbReference type="HOGENOM" id="CLU_2183955_0_0_1"/>
<dbReference type="OrthoDB" id="288590at2759"/>
<dbReference type="VEuPathDB" id="FungiDB:PV06_11064"/>
<dbReference type="RefSeq" id="XP_016256994.1">
    <property type="nucleotide sequence ID" value="XM_016412681.1"/>
</dbReference>
<dbReference type="STRING" id="215243.A0A0D2D0G2"/>
<accession>A0A0D2D0G2</accession>
<proteinExistence type="inferred from homology"/>
<gene>
    <name evidence="3" type="ORF">PV06_11064</name>
</gene>
<name>A0A0D2D0G2_9EURO</name>
<organism evidence="3 4">
    <name type="scientific">Exophiala oligosperma</name>
    <dbReference type="NCBI Taxonomy" id="215243"/>
    <lineage>
        <taxon>Eukaryota</taxon>
        <taxon>Fungi</taxon>
        <taxon>Dikarya</taxon>
        <taxon>Ascomycota</taxon>
        <taxon>Pezizomycotina</taxon>
        <taxon>Eurotiomycetes</taxon>
        <taxon>Chaetothyriomycetidae</taxon>
        <taxon>Chaetothyriales</taxon>
        <taxon>Herpotrichiellaceae</taxon>
        <taxon>Exophiala</taxon>
    </lineage>
</organism>
<evidence type="ECO:0000313" key="3">
    <source>
        <dbReference type="EMBL" id="KIW36778.1"/>
    </source>
</evidence>
<evidence type="ECO:0000313" key="4">
    <source>
        <dbReference type="Proteomes" id="UP000053342"/>
    </source>
</evidence>
<evidence type="ECO:0000259" key="2">
    <source>
        <dbReference type="Pfam" id="PF14226"/>
    </source>
</evidence>
<dbReference type="GeneID" id="27363138"/>
<comment type="similarity">
    <text evidence="1">Belongs to the iron/ascorbate-dependent oxidoreductase family.</text>
</comment>
<dbReference type="InterPro" id="IPR027443">
    <property type="entry name" value="IPNS-like_sf"/>
</dbReference>
<protein>
    <recommendedName>
        <fullName evidence="2">Non-haem dioxygenase N-terminal domain-containing protein</fullName>
    </recommendedName>
</protein>